<feature type="compositionally biased region" description="Polar residues" evidence="2">
    <location>
        <begin position="156"/>
        <end position="184"/>
    </location>
</feature>
<proteinExistence type="predicted"/>
<evidence type="ECO:0000256" key="1">
    <source>
        <dbReference type="SAM" id="Coils"/>
    </source>
</evidence>
<dbReference type="OMA" id="GHIGDIC"/>
<dbReference type="InParanoid" id="A0A1Y2MEZ0"/>
<feature type="compositionally biased region" description="Polar residues" evidence="2">
    <location>
        <begin position="82"/>
        <end position="102"/>
    </location>
</feature>
<keyword evidence="4" id="KW-1185">Reference proteome</keyword>
<evidence type="ECO:0000256" key="2">
    <source>
        <dbReference type="SAM" id="MobiDB-lite"/>
    </source>
</evidence>
<gene>
    <name evidence="3" type="ORF">B5807_00270</name>
</gene>
<reference evidence="3 4" key="1">
    <citation type="journal article" date="2017" name="Genome Announc.">
        <title>Genome sequence of the saprophytic ascomycete Epicoccum nigrum ICMP 19927 strain isolated from New Zealand.</title>
        <authorList>
            <person name="Fokin M."/>
            <person name="Fleetwood D."/>
            <person name="Weir B.S."/>
            <person name="Villas-Boas S.G."/>
        </authorList>
    </citation>
    <scope>NUCLEOTIDE SEQUENCE [LARGE SCALE GENOMIC DNA]</scope>
    <source>
        <strain evidence="3 4">ICMP 19927</strain>
    </source>
</reference>
<feature type="compositionally biased region" description="Basic and acidic residues" evidence="2">
    <location>
        <begin position="185"/>
        <end position="209"/>
    </location>
</feature>
<organism evidence="3 4">
    <name type="scientific">Epicoccum nigrum</name>
    <name type="common">Soil fungus</name>
    <name type="synonym">Epicoccum purpurascens</name>
    <dbReference type="NCBI Taxonomy" id="105696"/>
    <lineage>
        <taxon>Eukaryota</taxon>
        <taxon>Fungi</taxon>
        <taxon>Dikarya</taxon>
        <taxon>Ascomycota</taxon>
        <taxon>Pezizomycotina</taxon>
        <taxon>Dothideomycetes</taxon>
        <taxon>Pleosporomycetidae</taxon>
        <taxon>Pleosporales</taxon>
        <taxon>Pleosporineae</taxon>
        <taxon>Didymellaceae</taxon>
        <taxon>Epicoccum</taxon>
    </lineage>
</organism>
<sequence>MTDKQSIRLSSAGQLSSLMRVTRGACCALMVAVRPGLGQMQRNDTKRALRPWILSSVACFPVPFFRLSFNSRRMAGLEKNSAAVSSEMQSHPVLQTTQTDAPHSSPHPGALPRTNSQIGQSHTSSMRSTGSRGVTTSVGTGGTAQARTTVADRNRTYQTQEMIPRDNQQVSQPQKYQRLPSKNAQRIDHMAYGEDHGDKHDKPPKKERNSVMSAAHKLKKRVQEFDERDLSYRDPSRRDPTHRDPAYREPQPDLHTQLSDALEDLEEAKSQKIKFKRLSEQLEDELAGSLVEVGQLKAALMDEQTRLAQTKRSADQMQSTMDNRESFLGQQSNDESMCGAFDRLMNDIKTWSTQFVGGTTDTFKKEKFLEYQRVAPRLTELQSFAKMTANKRQKRLFVRGWAAYIMCTRLFRTLDLAPAGNSGDDVWVAKPLADSFQVLESRLWFIDHKVIPYKSFNDWRAFTAELLGKVASIEVEKSVTQVRKVVGDAVTEVMELVATWHKTGTTEDLTKDTKELDRIYTSAVYIAQSLRRQRALWSIRFATRPELPGGIGTGPLRFDPASMKDERDDETDTAELRKCQVEIMVTPALFKRGNMNGELFDKEEAMRAAIVVLAGLD</sequence>
<feature type="compositionally biased region" description="Polar residues" evidence="2">
    <location>
        <begin position="113"/>
        <end position="122"/>
    </location>
</feature>
<evidence type="ECO:0000313" key="4">
    <source>
        <dbReference type="Proteomes" id="UP000193240"/>
    </source>
</evidence>
<feature type="coiled-coil region" evidence="1">
    <location>
        <begin position="258"/>
        <end position="285"/>
    </location>
</feature>
<accession>A0A1Y2MEZ0</accession>
<name>A0A1Y2MEZ0_EPING</name>
<feature type="region of interest" description="Disordered" evidence="2">
    <location>
        <begin position="80"/>
        <end position="254"/>
    </location>
</feature>
<dbReference type="Proteomes" id="UP000193240">
    <property type="component" value="Unassembled WGS sequence"/>
</dbReference>
<feature type="region of interest" description="Disordered" evidence="2">
    <location>
        <begin position="552"/>
        <end position="572"/>
    </location>
</feature>
<dbReference type="EMBL" id="KZ107838">
    <property type="protein sequence ID" value="OSS54650.1"/>
    <property type="molecule type" value="Genomic_DNA"/>
</dbReference>
<feature type="compositionally biased region" description="Basic and acidic residues" evidence="2">
    <location>
        <begin position="221"/>
        <end position="252"/>
    </location>
</feature>
<dbReference type="AlphaFoldDB" id="A0A1Y2MEZ0"/>
<evidence type="ECO:0000313" key="3">
    <source>
        <dbReference type="EMBL" id="OSS54650.1"/>
    </source>
</evidence>
<keyword evidence="1" id="KW-0175">Coiled coil</keyword>
<feature type="compositionally biased region" description="Low complexity" evidence="2">
    <location>
        <begin position="123"/>
        <end position="138"/>
    </location>
</feature>
<protein>
    <submittedName>
        <fullName evidence="3">Uncharacterized protein</fullName>
    </submittedName>
</protein>